<dbReference type="InterPro" id="IPR011993">
    <property type="entry name" value="PH-like_dom_sf"/>
</dbReference>
<accession>A6ZTL3</accession>
<organism evidence="7 8">
    <name type="scientific">Saccharomyces cerevisiae (strain YJM789)</name>
    <name type="common">Baker's yeast</name>
    <dbReference type="NCBI Taxonomy" id="307796"/>
    <lineage>
        <taxon>Eukaryota</taxon>
        <taxon>Fungi</taxon>
        <taxon>Dikarya</taxon>
        <taxon>Ascomycota</taxon>
        <taxon>Saccharomycotina</taxon>
        <taxon>Saccharomycetes</taxon>
        <taxon>Saccharomycetales</taxon>
        <taxon>Saccharomycetaceae</taxon>
        <taxon>Saccharomyces</taxon>
    </lineage>
</organism>
<dbReference type="InterPro" id="IPR015943">
    <property type="entry name" value="WD40/YVTN_repeat-like_dom_sf"/>
</dbReference>
<comment type="function">
    <text evidence="3">May be involved in protein sorting and cell wall formation.</text>
</comment>
<dbReference type="PANTHER" id="PTHR13743">
    <property type="entry name" value="BEIGE/BEACH-RELATED"/>
    <property type="match status" value="1"/>
</dbReference>
<evidence type="ECO:0000256" key="2">
    <source>
        <dbReference type="ARBA" id="ARBA00022737"/>
    </source>
</evidence>
<proteinExistence type="predicted"/>
<dbReference type="Gene3D" id="1.10.1540.10">
    <property type="entry name" value="BEACH domain"/>
    <property type="match status" value="1"/>
</dbReference>
<evidence type="ECO:0000259" key="5">
    <source>
        <dbReference type="PROSITE" id="PS50197"/>
    </source>
</evidence>
<dbReference type="SUPFAM" id="SSF50978">
    <property type="entry name" value="WD40 repeat-like"/>
    <property type="match status" value="1"/>
</dbReference>
<evidence type="ECO:0000256" key="4">
    <source>
        <dbReference type="ARBA" id="ARBA00073334"/>
    </source>
</evidence>
<feature type="domain" description="BEACH-type PH" evidence="6">
    <location>
        <begin position="1368"/>
        <end position="1499"/>
    </location>
</feature>
<dbReference type="HOGENOM" id="CLU_000175_3_1_1"/>
<comment type="caution">
    <text evidence="7">The sequence shown here is derived from an EMBL/GenBank/DDBJ whole genome shotgun (WGS) entry which is preliminary data.</text>
</comment>
<dbReference type="Proteomes" id="UP000007060">
    <property type="component" value="Unassembled WGS sequence"/>
</dbReference>
<evidence type="ECO:0000259" key="6">
    <source>
        <dbReference type="PROSITE" id="PS51783"/>
    </source>
</evidence>
<dbReference type="Pfam" id="PF14844">
    <property type="entry name" value="PH_BEACH"/>
    <property type="match status" value="1"/>
</dbReference>
<dbReference type="SMART" id="SM01026">
    <property type="entry name" value="Beach"/>
    <property type="match status" value="1"/>
</dbReference>
<dbReference type="PROSITE" id="PS50197">
    <property type="entry name" value="BEACH"/>
    <property type="match status" value="1"/>
</dbReference>
<dbReference type="InterPro" id="IPR036322">
    <property type="entry name" value="WD40_repeat_dom_sf"/>
</dbReference>
<dbReference type="Gene3D" id="2.130.10.10">
    <property type="entry name" value="YVTN repeat-like/Quinoprotein amine dehydrogenase"/>
    <property type="match status" value="1"/>
</dbReference>
<feature type="domain" description="BEACH" evidence="5">
    <location>
        <begin position="1545"/>
        <end position="1839"/>
    </location>
</feature>
<dbReference type="EMBL" id="AAFW02000089">
    <property type="protein sequence ID" value="EDN62152.1"/>
    <property type="molecule type" value="Genomic_DNA"/>
</dbReference>
<protein>
    <recommendedName>
        <fullName evidence="4">Beige protein homolog 1</fullName>
    </recommendedName>
</protein>
<dbReference type="FunFam" id="1.10.1540.10:FF:000001">
    <property type="entry name" value="neurobeachin isoform X1"/>
    <property type="match status" value="1"/>
</dbReference>
<dbReference type="PANTHER" id="PTHR13743:SF123">
    <property type="entry name" value="PROTEIN FAN"/>
    <property type="match status" value="1"/>
</dbReference>
<dbReference type="SUPFAM" id="SSF50729">
    <property type="entry name" value="PH domain-like"/>
    <property type="match status" value="1"/>
</dbReference>
<keyword evidence="1" id="KW-0853">WD repeat</keyword>
<dbReference type="CDD" id="cd06071">
    <property type="entry name" value="Beach"/>
    <property type="match status" value="1"/>
</dbReference>
<dbReference type="OrthoDB" id="26681at2759"/>
<dbReference type="SUPFAM" id="SSF81837">
    <property type="entry name" value="BEACH domain"/>
    <property type="match status" value="1"/>
</dbReference>
<evidence type="ECO:0000313" key="8">
    <source>
        <dbReference type="Proteomes" id="UP000007060"/>
    </source>
</evidence>
<dbReference type="Gene3D" id="2.30.29.30">
    <property type="entry name" value="Pleckstrin-homology domain (PH domain)/Phosphotyrosine-binding domain (PTB)"/>
    <property type="match status" value="1"/>
</dbReference>
<dbReference type="CDD" id="cd01201">
    <property type="entry name" value="PH_BEACH"/>
    <property type="match status" value="1"/>
</dbReference>
<evidence type="ECO:0000313" key="7">
    <source>
        <dbReference type="EMBL" id="EDN62152.1"/>
    </source>
</evidence>
<dbReference type="InterPro" id="IPR023362">
    <property type="entry name" value="PH-BEACH_dom"/>
</dbReference>
<dbReference type="InterPro" id="IPR000409">
    <property type="entry name" value="BEACH_dom"/>
</dbReference>
<dbReference type="Pfam" id="PF02138">
    <property type="entry name" value="Beach"/>
    <property type="match status" value="1"/>
</dbReference>
<keyword evidence="2" id="KW-0677">Repeat</keyword>
<evidence type="ECO:0000256" key="3">
    <source>
        <dbReference type="ARBA" id="ARBA00054699"/>
    </source>
</evidence>
<dbReference type="InterPro" id="IPR050865">
    <property type="entry name" value="BEACH_Domain"/>
</dbReference>
<name>A6ZTL3_YEAS7</name>
<dbReference type="InterPro" id="IPR036372">
    <property type="entry name" value="BEACH_dom_sf"/>
</dbReference>
<dbReference type="PROSITE" id="PS51783">
    <property type="entry name" value="PH_BEACH"/>
    <property type="match status" value="1"/>
</dbReference>
<reference evidence="7 8" key="1">
    <citation type="journal article" date="2007" name="Proc. Natl. Acad. Sci. U.S.A.">
        <title>Genome sequencing and comparative analysis of Saccharomyces cerevisiae strain YJM789.</title>
        <authorList>
            <person name="Wei W."/>
            <person name="McCusker J.H."/>
            <person name="Hyman R.W."/>
            <person name="Jones T."/>
            <person name="Ning Y."/>
            <person name="Cao Z."/>
            <person name="Gu Z."/>
            <person name="Bruno D."/>
            <person name="Miranda M."/>
            <person name="Nguyen M."/>
            <person name="Wilhelmy J."/>
            <person name="Komp C."/>
            <person name="Tamse R."/>
            <person name="Wang X."/>
            <person name="Jia P."/>
            <person name="Luedi P."/>
            <person name="Oefner P.J."/>
            <person name="David L."/>
            <person name="Dietrich F.S."/>
            <person name="Li Y."/>
            <person name="Davis R.W."/>
            <person name="Steinmetz L.M."/>
        </authorList>
    </citation>
    <scope>NUCLEOTIDE SEQUENCE [LARGE SCALE GENOMIC DNA]</scope>
    <source>
        <strain evidence="7 8">YJM789</strain>
    </source>
</reference>
<evidence type="ECO:0000256" key="1">
    <source>
        <dbReference type="ARBA" id="ARBA00022574"/>
    </source>
</evidence>
<sequence>MNSIINAASKVLRLQDDVKKATIILGDILILQPINHEVEPDVENLVQHELTKIIQGYPIQDNMIINSKKGTVEDDLCELNNYTCFALSKSFDLCHDSRNFNIAQPKRWIQLLETLTDSVSFAVIVQIILTLSNISLINKQTLGKLKKLRIRIFEILSNKNDSWKSTLLQKNLIEWYIFMLSVDCTPLELQNLYLHKELKFCNDILNSLTLQVSDPRSQNYLQFENTYKLFQIQKSSRINNSFLFYIEFNSVTSNRIMTIERHIYLEIKEGQFCISNDNYIIGLFENFEFEAGTLYFIGVLIDHNNRITLYVDGSMINQLTLFENSICQLSTCELGSMICSIKVYRFYLWDGLLTEFAINILQAIGTNYQYTFSKKKEGPEVLSLCQDFLIAKAHLMARPTTEISSTKYIDEIELLEMENIIIDVNPNDILQDFTESSNFTVKFEESTNSKNIPEVGKCYFYRSSNLVSKFVSIDSIRLAFLNMTESGSIDDLFHHVSHLMNLLRNIDILNWFKKDFGFPLFAYTLKQKITQDLSQPLNIQFFNLFLEFCGWDFNDISKSIILDTDAYENIVLNLDLWYMNEDQSSLASGGLEIIRFLFFQISSLMEASIYSKFNSNKFNDMNILEKLCLSYQAVTKRENQNSKFNELSSDLISVFVTLLKSNTDKRHLKWFLHLSYYFIKRKDVRSTEIILQAVDQLFSFYLDQGSDENAKILSEIIPLKLILMIMDQIVENNESNPITCLNILFKVVLTNKPLFKQFYKNDGLKLILTMLCKVGKSYREEIISLLLTYSIGNYTTANEIFSGAEDMIGGISNDKITAKEIIYLAVNFIEWHVINSNASDSSSVLDLNNHILRFVEDLKSLSAVPINESVFDPKKSYVMVSLLDLSIALNESEDISKFKSSSKVISELIKGNIMCALTKYAAYDFEVYMSTFFCHSTEYKLVYPKTVMNNSSYLELSFIVTLLPEILNDLVDSNNNLNLMMLKHPYTMSNLLYFLRKFRPDTSQIVMPKDFYFSSYTCLLHCVIQIDKSSFYHFKNVSKSQLLQDFKICIMNLIYSNTLKQIIWEKEEYEMFSESLMAHQEVLFAHGACDNETVGLLLIFFANRLRDCGYNKAVFNCMKVIIKNKERKLKEVACFFGAANKSEVLEGLSNILSCNSSETMNLITEQYPFFFNNTQQVRFINIVTNILFKNNNFSPISVRQIKNQVYEWKNARSEYVTQNNKKCLILFRKDNTSLDFKIKKSISRYTYNLKTDREENAVFYRNNLNLLIFHLKHTLEIQSNPNSSCKWSLDFAEDFDGMKRRLLPAWEPKYEPLINEEDANQDTITGGNRQRRESGSILSYEFIEHMETLESEPVGDLNENRKILRLLKDNDSIATIWNCSLIIGLEIKEGILIHGSNYLYFVSDYYFSLEDKKILKLSEVSQESRDMTVSLINGPDVKRVSTFLKHEVFVWKLLDITFVTKRPFLLRDVAIELLFKERVSAFFSFYNKRVRDDVLRVLNKIPKHLPADPIFSSVLQEINDRGNSIVARNGIGKASIASKFTSVFSANNSLIDGFEISKKWVRGEISNFYYLLSINILAGRSFNDLTQYPVFPWVIADYESNVLDLENPKTYRDLSKPMGAQSEKRKLQFIERYEALASLENADSAPFHYGTHYSSAMIVSSYLIRLKPFVESFLLLQGGSFGPADRLFSSLERAWSSASSENTTDVRELTPEFFFLPEFLINVNSYDFGTDQSGKKVDDVVLPPWANGDPKVFIQKNREALESPYVSAHLHEWIDLIFGYKQKGEIAVKSVNVFNRLSYPGAVNLDNIDDENERRAITGIIHNFGQTPLQIFQEPHPEKIACNVQQLTTEVWRKVPMKPIFEKTIFNLNEKNRSVDYVIHDPSYFDSLYWRGFAFPNLFFRTEESLVSLRIVHKNWLKIGLDIFKKTHMAQITSFAYWKLGEFITGDKNGLIKVWKYRKDKHSVSGNLENKKTMFGHLCELKEMRCYHDYNTLLTLDISGLVYVWDMINFELVRQITNDAQKVAISQHAGSIMVLTKNNAISIFNLNGQIYTSKKFEPAKIVSSIDFFDFTKLDAGYRKHIYWKEMEILLVGFEDGTIEIYELFLNFHNEWAIKLLKQLCTEKGKAITSIKGQGKTYLSQKRRKDTAEPHEIEVIAGTLDGRLAIWY</sequence>
<gene>
    <name evidence="7" type="primary">BPH1</name>
    <name evidence="7" type="ORF">SCY_0606</name>
</gene>